<dbReference type="Gene3D" id="3.10.20.470">
    <property type="match status" value="1"/>
</dbReference>
<feature type="chain" id="PRO_5038012853" evidence="7">
    <location>
        <begin position="42"/>
        <end position="1295"/>
    </location>
</feature>
<feature type="region of interest" description="Disordered" evidence="6">
    <location>
        <begin position="49"/>
        <end position="107"/>
    </location>
</feature>
<feature type="compositionally biased region" description="Polar residues" evidence="6">
    <location>
        <begin position="1210"/>
        <end position="1220"/>
    </location>
</feature>
<dbReference type="InterPro" id="IPR019931">
    <property type="entry name" value="LPXTG_anchor"/>
</dbReference>
<feature type="compositionally biased region" description="Basic and acidic residues" evidence="6">
    <location>
        <begin position="1221"/>
        <end position="1249"/>
    </location>
</feature>
<feature type="region of interest" description="Disordered" evidence="6">
    <location>
        <begin position="1194"/>
        <end position="1265"/>
    </location>
</feature>
<dbReference type="InterPro" id="IPR025092">
    <property type="entry name" value="Glyco_hydro_66"/>
</dbReference>
<keyword evidence="4" id="KW-0677">Repeat</keyword>
<dbReference type="Gene3D" id="3.20.20.80">
    <property type="entry name" value="Glycosidases"/>
    <property type="match status" value="1"/>
</dbReference>
<dbReference type="InterPro" id="IPR013780">
    <property type="entry name" value="Glyco_hydro_b"/>
</dbReference>
<evidence type="ECO:0000256" key="4">
    <source>
        <dbReference type="ARBA" id="ARBA00022737"/>
    </source>
</evidence>
<dbReference type="SUPFAM" id="SSF51445">
    <property type="entry name" value="(Trans)glycosidases"/>
    <property type="match status" value="1"/>
</dbReference>
<dbReference type="InterPro" id="IPR009459">
    <property type="entry name" value="MucBP_dom"/>
</dbReference>
<dbReference type="InterPro" id="IPR041558">
    <property type="entry name" value="MucBP_2"/>
</dbReference>
<dbReference type="InterPro" id="IPR041495">
    <property type="entry name" value="Mub_B2"/>
</dbReference>
<keyword evidence="3 7" id="KW-0732">Signal</keyword>
<comment type="caution">
    <text evidence="9">The sequence shown here is derived from an EMBL/GenBank/DDBJ whole genome shotgun (WGS) entry which is preliminary data.</text>
</comment>
<evidence type="ECO:0000256" key="3">
    <source>
        <dbReference type="ARBA" id="ARBA00022729"/>
    </source>
</evidence>
<dbReference type="PROSITE" id="PS50847">
    <property type="entry name" value="GRAM_POS_ANCHORING"/>
    <property type="match status" value="1"/>
</dbReference>
<feature type="domain" description="Gram-positive cocci surface proteins LPxTG" evidence="8">
    <location>
        <begin position="1263"/>
        <end position="1295"/>
    </location>
</feature>
<dbReference type="RefSeq" id="WP_070674462.1">
    <property type="nucleotide sequence ID" value="NZ_JASHHK010000001.1"/>
</dbReference>
<dbReference type="EMBL" id="JAGZFP010000001">
    <property type="protein sequence ID" value="MBS5357670.1"/>
    <property type="molecule type" value="Genomic_DNA"/>
</dbReference>
<evidence type="ECO:0000256" key="1">
    <source>
        <dbReference type="ARBA" id="ARBA00022512"/>
    </source>
</evidence>
<dbReference type="Proteomes" id="UP000709219">
    <property type="component" value="Unassembled WGS sequence"/>
</dbReference>
<evidence type="ECO:0000256" key="7">
    <source>
        <dbReference type="SAM" id="SignalP"/>
    </source>
</evidence>
<dbReference type="Pfam" id="PF13199">
    <property type="entry name" value="Glyco_hydro_66"/>
    <property type="match status" value="1"/>
</dbReference>
<evidence type="ECO:0000256" key="2">
    <source>
        <dbReference type="ARBA" id="ARBA00022525"/>
    </source>
</evidence>
<proteinExistence type="predicted"/>
<keyword evidence="1" id="KW-0134">Cell wall</keyword>
<sequence>MKQEKNSVSEKGHGYFRKRNKTLVSMITLFGALMVSSVAMADEVNTNPTSEISATAQPAATNTSTPTTTSEEGATTEATSSPSESTPTVTATQPVSAAPATTYNTPKITNDVTFDKATYKSGEDVRISINNPEVVSSDVTVSHLDQVIYEKKNVEGGELTIPNTIFSPNAGFIVDVLGKKADGSQAFHKAAGLAVEDDWTIYPRYGVVAGSKDNHNSITNDQVEGYKNSIDQLANMHINNYFFYDVYNTPANPFPANVERFTQDWATFLIPNSETDPDKRKSYLPVIDTEAVKELVAHVHSTGAKAMLYNMIYAVSLEEGVPNEVNSAIVRNLQDHFNFGKKGDVTATDIQQFLDPGDPNWQKFIIEVMTKAMKEGNFDGWQGDTMGSNWVEKVSEPGKGFSLSEHYPELATAATEALKKEGYDFMINDISTGDADRLGKTNVSAPYAEVWGDSIAYDSTYQALTRLTERMRDLYKGKSPIIAAYTHRGKNASALSKDNELLTDAIIAASGGYHMTTAALNTSQDAKGFGVIQAEWYLNQNLPVNADFANAEFNYQEFIVAYQELLRGRDTLAHDTRRIVDNTNVLVNGNFIGSNLDNADGVQPGTVYTITKETKTGDRIAHLINLVGITENKWNSAVNTTEKLTNIQAFVPLGKITKDQAEHASIYWATPDAVEGKYNINLRETSANVYYDGGAGQWMAAIDVPSLDVWDMLYVKLNEAAHVLYQDENGVELERSSDLVGHTGEKINYSTKETIANYLKKGYELVENGFDADGQPNFDRDANNINEDGVQEFIVRLAPKIVEFSATQPIQAGQVVPGDSEGRVYPTPLAPAGQTTADLDHLSETVTRTVTYVTEDQDGSNRQSAGIADQTDRLHFARKGTINLVTGETSLEDWTAQDGTSFVALENPVKKGYVVVAEESTDAVSSDLTKAGEHTGIHADAADITDTVIYRPVGAYRISYATGKEPAHAQKEITYLNDPTNPTAIASPTDTLPYVEGLEPKDAHGQVLNLVDPLDETKGYLLPSPESPTADTAITYAITKGSVRVRFLTEGGDTDLQEAQDLATEVDFGTKYTSEAPTEITKDGRIYHLVGHRADSADPSGTVTKGMKTVIYDYKLATGTVIARFVIQDTSTELQPELAIATNVDNGTHYVASAPDEISYDGHIYERIGAAEQTGKVEVGTTILIFAYKVKEIPTPQPSPETEKEETVSPLPSVTKANTTDAHEEKGSALLSNKEEEKPLETTSQKEELPEVVPNTPQEGTHLPATGEETSQLALLGLGLLAGLSSLIPYKKKQE</sequence>
<evidence type="ECO:0000259" key="8">
    <source>
        <dbReference type="PROSITE" id="PS50847"/>
    </source>
</evidence>
<accession>A0A943DCV8</accession>
<dbReference type="Pfam" id="PF17966">
    <property type="entry name" value="Muc_B2"/>
    <property type="match status" value="1"/>
</dbReference>
<keyword evidence="2" id="KW-0964">Secreted</keyword>
<evidence type="ECO:0000313" key="9">
    <source>
        <dbReference type="EMBL" id="MBS5357670.1"/>
    </source>
</evidence>
<dbReference type="Pfam" id="PF06458">
    <property type="entry name" value="MucBP"/>
    <property type="match status" value="1"/>
</dbReference>
<evidence type="ECO:0000256" key="6">
    <source>
        <dbReference type="SAM" id="MobiDB-lite"/>
    </source>
</evidence>
<gene>
    <name evidence="9" type="ORF">KHX87_00975</name>
</gene>
<feature type="compositionally biased region" description="Low complexity" evidence="6">
    <location>
        <begin position="53"/>
        <end position="92"/>
    </location>
</feature>
<dbReference type="NCBIfam" id="TIGR01167">
    <property type="entry name" value="LPXTG_anchor"/>
    <property type="match status" value="1"/>
</dbReference>
<evidence type="ECO:0000256" key="5">
    <source>
        <dbReference type="ARBA" id="ARBA00023088"/>
    </source>
</evidence>
<feature type="compositionally biased region" description="Polar residues" evidence="6">
    <location>
        <begin position="93"/>
        <end position="107"/>
    </location>
</feature>
<feature type="signal peptide" evidence="7">
    <location>
        <begin position="1"/>
        <end position="41"/>
    </location>
</feature>
<organism evidence="9 10">
    <name type="scientific">Streptococcus parasanguinis</name>
    <dbReference type="NCBI Taxonomy" id="1318"/>
    <lineage>
        <taxon>Bacteria</taxon>
        <taxon>Bacillati</taxon>
        <taxon>Bacillota</taxon>
        <taxon>Bacilli</taxon>
        <taxon>Lactobacillales</taxon>
        <taxon>Streptococcaceae</taxon>
        <taxon>Streptococcus</taxon>
    </lineage>
</organism>
<keyword evidence="5" id="KW-0572">Peptidoglycan-anchor</keyword>
<dbReference type="InterPro" id="IPR017853">
    <property type="entry name" value="GH"/>
</dbReference>
<dbReference type="CDD" id="cd14745">
    <property type="entry name" value="GH66"/>
    <property type="match status" value="1"/>
</dbReference>
<dbReference type="Gene3D" id="2.60.40.1180">
    <property type="entry name" value="Golgi alpha-mannosidase II"/>
    <property type="match status" value="1"/>
</dbReference>
<protein>
    <submittedName>
        <fullName evidence="9">LPXTG cell wall anchor domain-containing protein</fullName>
    </submittedName>
</protein>
<reference evidence="9" key="1">
    <citation type="submission" date="2021-02" db="EMBL/GenBank/DDBJ databases">
        <title>Infant gut strain persistence is associated with maternal origin, phylogeny, and functional potential including surface adhesion and iron acquisition.</title>
        <authorList>
            <person name="Lou Y.C."/>
        </authorList>
    </citation>
    <scope>NUCLEOTIDE SEQUENCE</scope>
    <source>
        <strain evidence="9">L3_098_011G1_dasL3_098_011G1_concoct_7</strain>
    </source>
</reference>
<name>A0A943DCV8_STRPA</name>
<dbReference type="Gene3D" id="2.60.40.4300">
    <property type="match status" value="1"/>
</dbReference>
<dbReference type="Pfam" id="PF17965">
    <property type="entry name" value="MucBP_2"/>
    <property type="match status" value="1"/>
</dbReference>
<evidence type="ECO:0000313" key="10">
    <source>
        <dbReference type="Proteomes" id="UP000709219"/>
    </source>
</evidence>